<sequence length="214" mass="24176">MKTYTTETTATMDGLTVYLNTLKGSGCSMEMLGAAKRQVDAMLTHHNKVLTIYLGVHVSTYTPDNAVMSQYVRSVRKMLTTKPSSRAASCRPAFRRVGFAWFREMDRARKQHYHMAIMLDGNVVRAPQRIFDSVLKPAAERLGATAWLYERACRLDRQDKDAYLACLYRLSYGAKEHSKYGRKATANDYSTSRIQPSPSTSWTGFKNEASKSCT</sequence>
<feature type="compositionally biased region" description="Polar residues" evidence="1">
    <location>
        <begin position="187"/>
        <end position="214"/>
    </location>
</feature>
<feature type="region of interest" description="Disordered" evidence="1">
    <location>
        <begin position="183"/>
        <end position="214"/>
    </location>
</feature>
<evidence type="ECO:0000313" key="4">
    <source>
        <dbReference type="Proteomes" id="UP001595640"/>
    </source>
</evidence>
<keyword evidence="4" id="KW-1185">Reference proteome</keyword>
<accession>A0ABV7LYY7</accession>
<dbReference type="Proteomes" id="UP001595640">
    <property type="component" value="Unassembled WGS sequence"/>
</dbReference>
<gene>
    <name evidence="3" type="ORF">ACFOEI_05440</name>
</gene>
<evidence type="ECO:0000256" key="1">
    <source>
        <dbReference type="SAM" id="MobiDB-lite"/>
    </source>
</evidence>
<dbReference type="InterPro" id="IPR057271">
    <property type="entry name" value="YagK_YfjJ_C"/>
</dbReference>
<protein>
    <submittedName>
        <fullName evidence="3">Inovirus-type Gp2 protein</fullName>
    </submittedName>
</protein>
<evidence type="ECO:0000313" key="3">
    <source>
        <dbReference type="EMBL" id="MFC3291505.1"/>
    </source>
</evidence>
<organism evidence="3 4">
    <name type="scientific">Modicisalibacter luteus</name>
    <dbReference type="NCBI Taxonomy" id="453962"/>
    <lineage>
        <taxon>Bacteria</taxon>
        <taxon>Pseudomonadati</taxon>
        <taxon>Pseudomonadota</taxon>
        <taxon>Gammaproteobacteria</taxon>
        <taxon>Oceanospirillales</taxon>
        <taxon>Halomonadaceae</taxon>
        <taxon>Modicisalibacter</taxon>
    </lineage>
</organism>
<dbReference type="Pfam" id="PF11726">
    <property type="entry name" value="YagK_YfjJ_C"/>
    <property type="match status" value="1"/>
</dbReference>
<name>A0ABV7LYY7_9GAMM</name>
<proteinExistence type="predicted"/>
<evidence type="ECO:0000259" key="2">
    <source>
        <dbReference type="Pfam" id="PF11726"/>
    </source>
</evidence>
<dbReference type="RefSeq" id="WP_019018848.1">
    <property type="nucleotide sequence ID" value="NZ_BMXD01000005.1"/>
</dbReference>
<feature type="domain" description="YagK/YfjJ C-terminal" evidence="2">
    <location>
        <begin position="44"/>
        <end position="126"/>
    </location>
</feature>
<comment type="caution">
    <text evidence="3">The sequence shown here is derived from an EMBL/GenBank/DDBJ whole genome shotgun (WGS) entry which is preliminary data.</text>
</comment>
<dbReference type="EMBL" id="JBHRUH010000011">
    <property type="protein sequence ID" value="MFC3291505.1"/>
    <property type="molecule type" value="Genomic_DNA"/>
</dbReference>
<reference evidence="4" key="1">
    <citation type="journal article" date="2019" name="Int. J. Syst. Evol. Microbiol.">
        <title>The Global Catalogue of Microorganisms (GCM) 10K type strain sequencing project: providing services to taxonomists for standard genome sequencing and annotation.</title>
        <authorList>
            <consortium name="The Broad Institute Genomics Platform"/>
            <consortium name="The Broad Institute Genome Sequencing Center for Infectious Disease"/>
            <person name="Wu L."/>
            <person name="Ma J."/>
        </authorList>
    </citation>
    <scope>NUCLEOTIDE SEQUENCE [LARGE SCALE GENOMIC DNA]</scope>
    <source>
        <strain evidence="4">KCTC 12847</strain>
    </source>
</reference>